<dbReference type="EMBL" id="JBHUDH010000187">
    <property type="protein sequence ID" value="MFD1527366.1"/>
    <property type="molecule type" value="Genomic_DNA"/>
</dbReference>
<keyword evidence="4" id="KW-1185">Reference proteome</keyword>
<dbReference type="Proteomes" id="UP001597111">
    <property type="component" value="Unassembled WGS sequence"/>
</dbReference>
<protein>
    <submittedName>
        <fullName evidence="3">Restriction endonuclease</fullName>
        <ecNumber evidence="3">3.1.21.-</ecNumber>
    </submittedName>
</protein>
<sequence>MVRKDTDLPFGDAFSPNQIEVEDGEDELRAVLELAKEHEWDPEAFDQEMREQFFSTPDRAKNVRLGLGPAGYDIVDEDFRFTEIGEELYELRDDLEAMYDRFAKHILQNEHGLKGIEIVEDLQAQGRRTVNENVKEEFREQYDFHINESSNHWSQMRAWMSKAGVVNSGTHHYDIDRSRIEELIGVDSEDILELDELEDEQQAFLRALALIDPDGPIKNRVPKAIAEEAYGVDIRQSGISKRILNPLQEAGYIEWEHVSGKPNLVTTTEKFDAEVLRPVLEDLAERTGIPRAVLRLSFDEIQEQMDADSTYERGVALETLTVKIGRLLGLDFAGWRVRGRETAGSEVDVVMDDVGVTFNRFQIQCKNTKDQLEAKHIAREVGLSRTLQTNTILMVARGGVSSKAEQYANRVMQHENIAILFIRGDDLDEFDGNEDHLLTTLRGESRRVKNLKRLGREDLVDEDEDEEMTDREEEALEKYADQIEDGDDSQESLDEFS</sequence>
<evidence type="ECO:0000256" key="1">
    <source>
        <dbReference type="SAM" id="MobiDB-lite"/>
    </source>
</evidence>
<dbReference type="EC" id="3.1.21.-" evidence="3"/>
<feature type="compositionally biased region" description="Acidic residues" evidence="1">
    <location>
        <begin position="482"/>
        <end position="497"/>
    </location>
</feature>
<name>A0ABD6B9S4_9EURY</name>
<reference evidence="3 4" key="1">
    <citation type="journal article" date="2019" name="Int. J. Syst. Evol. Microbiol.">
        <title>The Global Catalogue of Microorganisms (GCM) 10K type strain sequencing project: providing services to taxonomists for standard genome sequencing and annotation.</title>
        <authorList>
            <consortium name="The Broad Institute Genomics Platform"/>
            <consortium name="The Broad Institute Genome Sequencing Center for Infectious Disease"/>
            <person name="Wu L."/>
            <person name="Ma J."/>
        </authorList>
    </citation>
    <scope>NUCLEOTIDE SEQUENCE [LARGE SCALE GENOMIC DNA]</scope>
    <source>
        <strain evidence="3 4">CGMCC 1.12285</strain>
    </source>
</reference>
<dbReference type="GO" id="GO:0004519">
    <property type="term" value="F:endonuclease activity"/>
    <property type="evidence" value="ECO:0007669"/>
    <property type="project" value="UniProtKB-KW"/>
</dbReference>
<keyword evidence="3" id="KW-0378">Hydrolase</keyword>
<organism evidence="3 4">
    <name type="scientific">Halolamina salina</name>
    <dbReference type="NCBI Taxonomy" id="1220023"/>
    <lineage>
        <taxon>Archaea</taxon>
        <taxon>Methanobacteriati</taxon>
        <taxon>Methanobacteriota</taxon>
        <taxon>Stenosarchaea group</taxon>
        <taxon>Halobacteria</taxon>
        <taxon>Halobacteriales</taxon>
        <taxon>Haloferacaceae</taxon>
    </lineage>
</organism>
<dbReference type="InterPro" id="IPR007560">
    <property type="entry name" value="Restrct_endonuc_IV_Mrr"/>
</dbReference>
<evidence type="ECO:0000313" key="3">
    <source>
        <dbReference type="EMBL" id="MFD1527366.1"/>
    </source>
</evidence>
<comment type="caution">
    <text evidence="3">The sequence shown here is derived from an EMBL/GenBank/DDBJ whole genome shotgun (WGS) entry which is preliminary data.</text>
</comment>
<keyword evidence="3" id="KW-0540">Nuclease</keyword>
<dbReference type="InterPro" id="IPR011335">
    <property type="entry name" value="Restrct_endonuc-II-like"/>
</dbReference>
<feature type="compositionally biased region" description="Acidic residues" evidence="1">
    <location>
        <begin position="459"/>
        <end position="475"/>
    </location>
</feature>
<dbReference type="Pfam" id="PF04471">
    <property type="entry name" value="Mrr_cat"/>
    <property type="match status" value="1"/>
</dbReference>
<evidence type="ECO:0000259" key="2">
    <source>
        <dbReference type="Pfam" id="PF04471"/>
    </source>
</evidence>
<gene>
    <name evidence="3" type="ORF">ACFR9S_13855</name>
</gene>
<accession>A0ABD6B9S4</accession>
<evidence type="ECO:0000313" key="4">
    <source>
        <dbReference type="Proteomes" id="UP001597111"/>
    </source>
</evidence>
<dbReference type="GO" id="GO:0016787">
    <property type="term" value="F:hydrolase activity"/>
    <property type="evidence" value="ECO:0007669"/>
    <property type="project" value="UniProtKB-KW"/>
</dbReference>
<proteinExistence type="predicted"/>
<feature type="domain" description="Restriction endonuclease type IV Mrr" evidence="2">
    <location>
        <begin position="334"/>
        <end position="428"/>
    </location>
</feature>
<dbReference type="AlphaFoldDB" id="A0ABD6B9S4"/>
<feature type="region of interest" description="Disordered" evidence="1">
    <location>
        <begin position="453"/>
        <end position="497"/>
    </location>
</feature>
<keyword evidence="3" id="KW-0255">Endonuclease</keyword>
<dbReference type="SUPFAM" id="SSF52980">
    <property type="entry name" value="Restriction endonuclease-like"/>
    <property type="match status" value="1"/>
</dbReference>
<dbReference type="RefSeq" id="WP_379730509.1">
    <property type="nucleotide sequence ID" value="NZ_JBHSWZ010000006.1"/>
</dbReference>